<sequence>MKKGGVFGVMDTRRRVIDELSTLAIAFMCVWSDSCWSLSDVSDTQRAVKKRSREEPVDLSAARGVMRSWFQNSVLFSSKLGPSLIFSGSSLRRGNGELSCSYIMVGKLWISFYMELEQLPSVGKLWISPRH</sequence>
<dbReference type="AlphaFoldDB" id="A0A8S9RXF6"/>
<gene>
    <name evidence="1" type="ORF">F2Q69_00027962</name>
</gene>
<accession>A0A8S9RXF6</accession>
<organism evidence="1 2">
    <name type="scientific">Brassica cretica</name>
    <name type="common">Mustard</name>
    <dbReference type="NCBI Taxonomy" id="69181"/>
    <lineage>
        <taxon>Eukaryota</taxon>
        <taxon>Viridiplantae</taxon>
        <taxon>Streptophyta</taxon>
        <taxon>Embryophyta</taxon>
        <taxon>Tracheophyta</taxon>
        <taxon>Spermatophyta</taxon>
        <taxon>Magnoliopsida</taxon>
        <taxon>eudicotyledons</taxon>
        <taxon>Gunneridae</taxon>
        <taxon>Pentapetalae</taxon>
        <taxon>rosids</taxon>
        <taxon>malvids</taxon>
        <taxon>Brassicales</taxon>
        <taxon>Brassicaceae</taxon>
        <taxon>Brassiceae</taxon>
        <taxon>Brassica</taxon>
    </lineage>
</organism>
<name>A0A8S9RXF6_BRACR</name>
<dbReference type="EMBL" id="QGKX02000088">
    <property type="protein sequence ID" value="KAF3585078.1"/>
    <property type="molecule type" value="Genomic_DNA"/>
</dbReference>
<protein>
    <submittedName>
        <fullName evidence="1">Uncharacterized protein</fullName>
    </submittedName>
</protein>
<evidence type="ECO:0000313" key="2">
    <source>
        <dbReference type="Proteomes" id="UP000712600"/>
    </source>
</evidence>
<comment type="caution">
    <text evidence="1">The sequence shown here is derived from an EMBL/GenBank/DDBJ whole genome shotgun (WGS) entry which is preliminary data.</text>
</comment>
<reference evidence="1" key="1">
    <citation type="submission" date="2019-12" db="EMBL/GenBank/DDBJ databases">
        <title>Genome sequencing and annotation of Brassica cretica.</title>
        <authorList>
            <person name="Studholme D.J."/>
            <person name="Sarris P."/>
        </authorList>
    </citation>
    <scope>NUCLEOTIDE SEQUENCE</scope>
    <source>
        <strain evidence="1">PFS-109/04</strain>
        <tissue evidence="1">Leaf</tissue>
    </source>
</reference>
<dbReference type="Proteomes" id="UP000712600">
    <property type="component" value="Unassembled WGS sequence"/>
</dbReference>
<proteinExistence type="predicted"/>
<evidence type="ECO:0000313" key="1">
    <source>
        <dbReference type="EMBL" id="KAF3585078.1"/>
    </source>
</evidence>